<feature type="compositionally biased region" description="Acidic residues" evidence="1">
    <location>
        <begin position="49"/>
        <end position="58"/>
    </location>
</feature>
<dbReference type="EMBL" id="BLXT01007949">
    <property type="protein sequence ID" value="GFO44314.1"/>
    <property type="molecule type" value="Genomic_DNA"/>
</dbReference>
<accession>A0AAV4DJC7</accession>
<reference evidence="2 3" key="1">
    <citation type="journal article" date="2021" name="Elife">
        <title>Chloroplast acquisition without the gene transfer in kleptoplastic sea slugs, Plakobranchus ocellatus.</title>
        <authorList>
            <person name="Maeda T."/>
            <person name="Takahashi S."/>
            <person name="Yoshida T."/>
            <person name="Shimamura S."/>
            <person name="Takaki Y."/>
            <person name="Nagai Y."/>
            <person name="Toyoda A."/>
            <person name="Suzuki Y."/>
            <person name="Arimoto A."/>
            <person name="Ishii H."/>
            <person name="Satoh N."/>
            <person name="Nishiyama T."/>
            <person name="Hasebe M."/>
            <person name="Maruyama T."/>
            <person name="Minagawa J."/>
            <person name="Obokata J."/>
            <person name="Shigenobu S."/>
        </authorList>
    </citation>
    <scope>NUCLEOTIDE SEQUENCE [LARGE SCALE GENOMIC DNA]</scope>
</reference>
<protein>
    <submittedName>
        <fullName evidence="2">Uncharacterized protein</fullName>
    </submittedName>
</protein>
<evidence type="ECO:0000256" key="1">
    <source>
        <dbReference type="SAM" id="MobiDB-lite"/>
    </source>
</evidence>
<evidence type="ECO:0000313" key="2">
    <source>
        <dbReference type="EMBL" id="GFO44314.1"/>
    </source>
</evidence>
<sequence length="74" mass="7978">MPLSQTTIRCLPTGGWNNPDGSFHLSASIAMSQEIKLCALLLTLLYDNDDDDDDDDDDNHGGDGDNGGSDDEYT</sequence>
<organism evidence="2 3">
    <name type="scientific">Plakobranchus ocellatus</name>
    <dbReference type="NCBI Taxonomy" id="259542"/>
    <lineage>
        <taxon>Eukaryota</taxon>
        <taxon>Metazoa</taxon>
        <taxon>Spiralia</taxon>
        <taxon>Lophotrochozoa</taxon>
        <taxon>Mollusca</taxon>
        <taxon>Gastropoda</taxon>
        <taxon>Heterobranchia</taxon>
        <taxon>Euthyneura</taxon>
        <taxon>Panpulmonata</taxon>
        <taxon>Sacoglossa</taxon>
        <taxon>Placobranchoidea</taxon>
        <taxon>Plakobranchidae</taxon>
        <taxon>Plakobranchus</taxon>
    </lineage>
</organism>
<proteinExistence type="predicted"/>
<dbReference type="Proteomes" id="UP000735302">
    <property type="component" value="Unassembled WGS sequence"/>
</dbReference>
<feature type="region of interest" description="Disordered" evidence="1">
    <location>
        <begin position="49"/>
        <end position="74"/>
    </location>
</feature>
<dbReference type="AlphaFoldDB" id="A0AAV4DJC7"/>
<comment type="caution">
    <text evidence="2">The sequence shown here is derived from an EMBL/GenBank/DDBJ whole genome shotgun (WGS) entry which is preliminary data.</text>
</comment>
<gene>
    <name evidence="2" type="ORF">PoB_007081900</name>
</gene>
<keyword evidence="3" id="KW-1185">Reference proteome</keyword>
<name>A0AAV4DJC7_9GAST</name>
<evidence type="ECO:0000313" key="3">
    <source>
        <dbReference type="Proteomes" id="UP000735302"/>
    </source>
</evidence>